<organism evidence="1 2">
    <name type="scientific">Microvirga lotononidis</name>
    <dbReference type="NCBI Taxonomy" id="864069"/>
    <lineage>
        <taxon>Bacteria</taxon>
        <taxon>Pseudomonadati</taxon>
        <taxon>Pseudomonadota</taxon>
        <taxon>Alphaproteobacteria</taxon>
        <taxon>Hyphomicrobiales</taxon>
        <taxon>Methylobacteriaceae</taxon>
        <taxon>Microvirga</taxon>
    </lineage>
</organism>
<keyword evidence="2" id="KW-1185">Reference proteome</keyword>
<dbReference type="eggNOG" id="COG3322">
    <property type="taxonomic scope" value="Bacteria"/>
</dbReference>
<dbReference type="Proteomes" id="UP000003947">
    <property type="component" value="Unassembled WGS sequence"/>
</dbReference>
<protein>
    <submittedName>
        <fullName evidence="1">Uncharacterized protein</fullName>
    </submittedName>
</protein>
<name>I4Z3A0_9HYPH</name>
<sequence length="579" mass="62727" precursor="true">MTEYPVHTGDRATRISTQLATALMMGLESADQDPNRLSNSMTDRTTLARLGKLVAVDVATGHPGANSWTASQVLEAQPEAVLDLIEMLVTEGRKARPNEQLVAAYVYMIGQALEVIRMNLENGQASARELAEAIRRALLQAGTSGRVEPTLLMMVLMQFSNAKLDPGAELQRLMADLFEQISPQQGAGRSGGDFDAYLNDLVEEVGGDPFALHAQMLEMAGALPAEHRTTMGVSLLQTGEASAREAVLGWLLDPSTEVRHAVATALEHSAHHGAVSGSMLRRLIVLRNWLPEADRPLLDGAIQACRRTGVECASWPQSQVYDALASGIDGAGAQSIFVLAREGRRKAIGCLLVKAGVGVRDAWARRGLTRAEMEEFLDQVAGGMEVFPISLEYVRLATAHALAVNLASGTMAPFALLDFVETADLQGLQPQALPLERLLALLEAEADPAALGSTAELLARSRAVVARFGFLESWFEEGTAVEQLLEGKRMARAKRVALVRESLLPEHATKWGDRLARTALLLRHCEDEEPWQEFFVTAKEVLAGRAMAEIPLMSRVAEVTVDAYIASRSAERMTGRRGV</sequence>
<dbReference type="AlphaFoldDB" id="I4Z3A0"/>
<evidence type="ECO:0000313" key="2">
    <source>
        <dbReference type="Proteomes" id="UP000003947"/>
    </source>
</evidence>
<dbReference type="STRING" id="864069.MicloDRAFT_00005950"/>
<gene>
    <name evidence="1" type="ORF">MicloDRAFT_00005950</name>
</gene>
<accession>I4Z3A0</accession>
<proteinExistence type="predicted"/>
<dbReference type="PATRIC" id="fig|864069.3.peg.659"/>
<evidence type="ECO:0000313" key="1">
    <source>
        <dbReference type="EMBL" id="EIM30692.1"/>
    </source>
</evidence>
<dbReference type="HOGENOM" id="CLU_039402_0_0_5"/>
<reference evidence="1 2" key="1">
    <citation type="submission" date="2012-02" db="EMBL/GenBank/DDBJ databases">
        <title>Improved High-Quality Draft sequence of Microvirga sp. WSM3557.</title>
        <authorList>
            <consortium name="US DOE Joint Genome Institute"/>
            <person name="Lucas S."/>
            <person name="Han J."/>
            <person name="Lapidus A."/>
            <person name="Cheng J.-F."/>
            <person name="Goodwin L."/>
            <person name="Pitluck S."/>
            <person name="Peters L."/>
            <person name="Zhang X."/>
            <person name="Detter J.C."/>
            <person name="Han C."/>
            <person name="Tapia R."/>
            <person name="Land M."/>
            <person name="Hauser L."/>
            <person name="Kyrpides N."/>
            <person name="Ivanova N."/>
            <person name="Pagani I."/>
            <person name="Brau L."/>
            <person name="Yates R."/>
            <person name="O'Hara G."/>
            <person name="Rui T."/>
            <person name="Howieson J."/>
            <person name="Reeve W."/>
            <person name="Woyke T."/>
        </authorList>
    </citation>
    <scope>NUCLEOTIDE SEQUENCE [LARGE SCALE GENOMIC DNA]</scope>
    <source>
        <strain evidence="1 2">WSM3557</strain>
    </source>
</reference>
<dbReference type="EMBL" id="JH660636">
    <property type="protein sequence ID" value="EIM30692.1"/>
    <property type="molecule type" value="Genomic_DNA"/>
</dbReference>